<dbReference type="InterPro" id="IPR050706">
    <property type="entry name" value="Cyclic-di-GMP_PDE-like"/>
</dbReference>
<dbReference type="SUPFAM" id="SSF141868">
    <property type="entry name" value="EAL domain-like"/>
    <property type="match status" value="1"/>
</dbReference>
<dbReference type="GO" id="GO:0000160">
    <property type="term" value="P:phosphorelay signal transduction system"/>
    <property type="evidence" value="ECO:0007669"/>
    <property type="project" value="InterPro"/>
</dbReference>
<dbReference type="PANTHER" id="PTHR33121">
    <property type="entry name" value="CYCLIC DI-GMP PHOSPHODIESTERASE PDEF"/>
    <property type="match status" value="1"/>
</dbReference>
<proteinExistence type="predicted"/>
<feature type="domain" description="Response regulatory" evidence="2">
    <location>
        <begin position="19"/>
        <end position="135"/>
    </location>
</feature>
<dbReference type="InterPro" id="IPR029787">
    <property type="entry name" value="Nucleotide_cyclase"/>
</dbReference>
<dbReference type="SUPFAM" id="SSF52172">
    <property type="entry name" value="CheY-like"/>
    <property type="match status" value="1"/>
</dbReference>
<dbReference type="Gene3D" id="3.40.50.2300">
    <property type="match status" value="1"/>
</dbReference>
<dbReference type="CDD" id="cd01949">
    <property type="entry name" value="GGDEF"/>
    <property type="match status" value="1"/>
</dbReference>
<reference evidence="6" key="1">
    <citation type="journal article" date="2013" name="Stand. Genomic Sci.">
        <title>Complete genome sequence of the halophilic bacterium Spirochaeta africana type strain (Z-7692(T)) from the alkaline Lake Magadi in the East African Rift.</title>
        <authorList>
            <person name="Liolos K."/>
            <person name="Abt B."/>
            <person name="Scheuner C."/>
            <person name="Teshima H."/>
            <person name="Held B."/>
            <person name="Lapidus A."/>
            <person name="Nolan M."/>
            <person name="Lucas S."/>
            <person name="Deshpande S."/>
            <person name="Cheng J.F."/>
            <person name="Tapia R."/>
            <person name="Goodwin L.A."/>
            <person name="Pitluck S."/>
            <person name="Pagani I."/>
            <person name="Ivanova N."/>
            <person name="Mavromatis K."/>
            <person name="Mikhailova N."/>
            <person name="Huntemann M."/>
            <person name="Pati A."/>
            <person name="Chen A."/>
            <person name="Palaniappan K."/>
            <person name="Land M."/>
            <person name="Rohde M."/>
            <person name="Tindall B.J."/>
            <person name="Detter J.C."/>
            <person name="Goker M."/>
            <person name="Bristow J."/>
            <person name="Eisen J.A."/>
            <person name="Markowitz V."/>
            <person name="Hugenholtz P."/>
            <person name="Woyke T."/>
            <person name="Klenk H.P."/>
            <person name="Kyrpides N.C."/>
        </authorList>
    </citation>
    <scope>NUCLEOTIDE SEQUENCE</scope>
    <source>
        <strain evidence="6">ATCC 700263 / DSM 8902 / Z-7692</strain>
    </source>
</reference>
<dbReference type="HOGENOM" id="CLU_000445_70_50_12"/>
<dbReference type="SMART" id="SM00448">
    <property type="entry name" value="REC"/>
    <property type="match status" value="1"/>
</dbReference>
<dbReference type="KEGG" id="sfc:Spiaf_1104"/>
<dbReference type="Gene3D" id="3.30.70.270">
    <property type="match status" value="1"/>
</dbReference>
<dbReference type="CDD" id="cd01948">
    <property type="entry name" value="EAL"/>
    <property type="match status" value="1"/>
</dbReference>
<dbReference type="Pfam" id="PF00990">
    <property type="entry name" value="GGDEF"/>
    <property type="match status" value="1"/>
</dbReference>
<feature type="domain" description="GGDEF" evidence="4">
    <location>
        <begin position="207"/>
        <end position="349"/>
    </location>
</feature>
<dbReference type="InterPro" id="IPR000160">
    <property type="entry name" value="GGDEF_dom"/>
</dbReference>
<dbReference type="InterPro" id="IPR011006">
    <property type="entry name" value="CheY-like_superfamily"/>
</dbReference>
<dbReference type="SUPFAM" id="SSF55073">
    <property type="entry name" value="Nucleotide cyclase"/>
    <property type="match status" value="1"/>
</dbReference>
<evidence type="ECO:0000259" key="3">
    <source>
        <dbReference type="PROSITE" id="PS50883"/>
    </source>
</evidence>
<dbReference type="Pfam" id="PF00563">
    <property type="entry name" value="EAL"/>
    <property type="match status" value="1"/>
</dbReference>
<evidence type="ECO:0000259" key="4">
    <source>
        <dbReference type="PROSITE" id="PS50887"/>
    </source>
</evidence>
<evidence type="ECO:0000313" key="6">
    <source>
        <dbReference type="Proteomes" id="UP000007383"/>
    </source>
</evidence>
<name>H9UI48_SPIAZ</name>
<dbReference type="GO" id="GO:0071111">
    <property type="term" value="F:cyclic-guanylate-specific phosphodiesterase activity"/>
    <property type="evidence" value="ECO:0007669"/>
    <property type="project" value="InterPro"/>
</dbReference>
<dbReference type="eggNOG" id="COG5001">
    <property type="taxonomic scope" value="Bacteria"/>
</dbReference>
<feature type="domain" description="EAL" evidence="3">
    <location>
        <begin position="358"/>
        <end position="621"/>
    </location>
</feature>
<dbReference type="PROSITE" id="PS50110">
    <property type="entry name" value="RESPONSE_REGULATORY"/>
    <property type="match status" value="1"/>
</dbReference>
<keyword evidence="1" id="KW-0597">Phosphoprotein</keyword>
<evidence type="ECO:0000256" key="1">
    <source>
        <dbReference type="PROSITE-ProRule" id="PRU00169"/>
    </source>
</evidence>
<dbReference type="SMART" id="SM00267">
    <property type="entry name" value="GGDEF"/>
    <property type="match status" value="1"/>
</dbReference>
<dbReference type="NCBIfam" id="TIGR00254">
    <property type="entry name" value="GGDEF"/>
    <property type="match status" value="1"/>
</dbReference>
<sequence>MVPEFRTSWYNTPMDHHPLILLIDDSHSTIRALRDLLEQHGYLVRHAQSGRSGLDSAITHHPDLIVLDVDMPDMDGFAVCSSLKQDEQTADIPVVFISGLNDVTTKVQAFRLGGVDYITKPFHAEEVLARVQTQLQLLIDRRNLEASRQVMEEWNATLEQHVTDRTRDIMRNERRLRYLAMHDSVTRLPNRHAMHENLVRITEDPHTRAAVLYLELDGYDDISRTLGHHAADELVQQAATRLQGYVDEWRHVDVMNASLYRVGEDEFVVLLEDLEGEAAVMQSGEALLAGMQEPFTIRETMLYLPAHAGFTMYPEDSRDEEVLLQNAQMATADAKLHHELPRRIHRFHERLAQAGRERMDRILMLRSAVHNRELYLEYQPKVMLESRRLIGAEALLRWKPDGATLLPPSVFIPLAEETGIIHQLGQLVLEMVCAQIAAWQNTGYEPPPIAVNVSPLQLGEFEFEAQFLATLRDFGIHPAQIVVEITETAFLHERTHSMQVLQQLQQAGVAIHLDDFGTGYSSFSYLSDLPLDCVKIDKSFLDRCTPQLPEPPAPHRPVNHRTILEGIVTLARGLHLDIIAEGVETPEQAAMLLELGCLQAQGYYFYRPMSPEQLAPHLSTS</sequence>
<dbReference type="OrthoDB" id="366324at2"/>
<dbReference type="PATRIC" id="fig|889378.3.peg.1105"/>
<dbReference type="PANTHER" id="PTHR33121:SF70">
    <property type="entry name" value="SIGNALING PROTEIN YKOW"/>
    <property type="match status" value="1"/>
</dbReference>
<dbReference type="EMBL" id="CP003282">
    <property type="protein sequence ID" value="AFG37191.1"/>
    <property type="molecule type" value="Genomic_DNA"/>
</dbReference>
<organism evidence="5 6">
    <name type="scientific">Spirochaeta africana (strain ATCC 700263 / DSM 8902 / Z-7692)</name>
    <dbReference type="NCBI Taxonomy" id="889378"/>
    <lineage>
        <taxon>Bacteria</taxon>
        <taxon>Pseudomonadati</taxon>
        <taxon>Spirochaetota</taxon>
        <taxon>Spirochaetia</taxon>
        <taxon>Spirochaetales</taxon>
        <taxon>Spirochaetaceae</taxon>
        <taxon>Spirochaeta</taxon>
    </lineage>
</organism>
<dbReference type="InterPro" id="IPR001789">
    <property type="entry name" value="Sig_transdc_resp-reg_receiver"/>
</dbReference>
<dbReference type="AlphaFoldDB" id="H9UI48"/>
<gene>
    <name evidence="5" type="ordered locus">Spiaf_1104</name>
</gene>
<dbReference type="Proteomes" id="UP000007383">
    <property type="component" value="Chromosome"/>
</dbReference>
<dbReference type="SMART" id="SM00052">
    <property type="entry name" value="EAL"/>
    <property type="match status" value="1"/>
</dbReference>
<feature type="modified residue" description="4-aspartylphosphate" evidence="1">
    <location>
        <position position="68"/>
    </location>
</feature>
<evidence type="ECO:0000313" key="5">
    <source>
        <dbReference type="EMBL" id="AFG37191.1"/>
    </source>
</evidence>
<dbReference type="InterPro" id="IPR043128">
    <property type="entry name" value="Rev_trsase/Diguanyl_cyclase"/>
</dbReference>
<accession>H9UI48</accession>
<dbReference type="STRING" id="889378.Spiaf_1104"/>
<dbReference type="PROSITE" id="PS50883">
    <property type="entry name" value="EAL"/>
    <property type="match status" value="1"/>
</dbReference>
<protein>
    <submittedName>
        <fullName evidence="5">Diguanylate cyclase (GGDEF) domain-containing protein</fullName>
    </submittedName>
</protein>
<dbReference type="PROSITE" id="PS50887">
    <property type="entry name" value="GGDEF"/>
    <property type="match status" value="1"/>
</dbReference>
<dbReference type="InterPro" id="IPR001633">
    <property type="entry name" value="EAL_dom"/>
</dbReference>
<evidence type="ECO:0000259" key="2">
    <source>
        <dbReference type="PROSITE" id="PS50110"/>
    </source>
</evidence>
<dbReference type="InterPro" id="IPR035919">
    <property type="entry name" value="EAL_sf"/>
</dbReference>
<dbReference type="Pfam" id="PF00072">
    <property type="entry name" value="Response_reg"/>
    <property type="match status" value="1"/>
</dbReference>
<dbReference type="Gene3D" id="3.20.20.450">
    <property type="entry name" value="EAL domain"/>
    <property type="match status" value="1"/>
</dbReference>
<keyword evidence="6" id="KW-1185">Reference proteome</keyword>